<protein>
    <submittedName>
        <fullName evidence="2">Uncharacterized protein</fullName>
    </submittedName>
</protein>
<comment type="caution">
    <text evidence="2">The sequence shown here is derived from an EMBL/GenBank/DDBJ whole genome shotgun (WGS) entry which is preliminary data.</text>
</comment>
<dbReference type="RefSeq" id="WP_201637252.1">
    <property type="nucleotide sequence ID" value="NZ_JAEQNB010000005.1"/>
</dbReference>
<reference evidence="2 3" key="1">
    <citation type="submission" date="2021-01" db="EMBL/GenBank/DDBJ databases">
        <title>Tumebacillus sp. strain ITR2 16S ribosomal RNA gene Genome sequencing and assembly.</title>
        <authorList>
            <person name="Kang M."/>
        </authorList>
    </citation>
    <scope>NUCLEOTIDE SEQUENCE [LARGE SCALE GENOMIC DNA]</scope>
    <source>
        <strain evidence="2 3">ITR2</strain>
    </source>
</reference>
<dbReference type="Proteomes" id="UP000602284">
    <property type="component" value="Unassembled WGS sequence"/>
</dbReference>
<evidence type="ECO:0000256" key="1">
    <source>
        <dbReference type="SAM" id="MobiDB-lite"/>
    </source>
</evidence>
<feature type="region of interest" description="Disordered" evidence="1">
    <location>
        <begin position="36"/>
        <end position="72"/>
    </location>
</feature>
<feature type="compositionally biased region" description="Gly residues" evidence="1">
    <location>
        <begin position="49"/>
        <end position="72"/>
    </location>
</feature>
<evidence type="ECO:0000313" key="2">
    <source>
        <dbReference type="EMBL" id="MBL0388401.1"/>
    </source>
</evidence>
<gene>
    <name evidence="2" type="ORF">JJB07_17485</name>
</gene>
<name>A0ABS1JDQ8_9BACL</name>
<keyword evidence="3" id="KW-1185">Reference proteome</keyword>
<dbReference type="EMBL" id="JAEQNB010000005">
    <property type="protein sequence ID" value="MBL0388401.1"/>
    <property type="molecule type" value="Genomic_DNA"/>
</dbReference>
<proteinExistence type="predicted"/>
<evidence type="ECO:0000313" key="3">
    <source>
        <dbReference type="Proteomes" id="UP000602284"/>
    </source>
</evidence>
<accession>A0ABS1JDQ8</accession>
<organism evidence="2 3">
    <name type="scientific">Tumebacillus amylolyticus</name>
    <dbReference type="NCBI Taxonomy" id="2801339"/>
    <lineage>
        <taxon>Bacteria</taxon>
        <taxon>Bacillati</taxon>
        <taxon>Bacillota</taxon>
        <taxon>Bacilli</taxon>
        <taxon>Bacillales</taxon>
        <taxon>Alicyclobacillaceae</taxon>
        <taxon>Tumebacillus</taxon>
    </lineage>
</organism>
<sequence>MKGKRKGKVIRVKKRIRRGKETLNVVINVRVNPSNVTVTNRTDDSNELGNGGSGGGGGINGGGGGGGGVGRR</sequence>